<gene>
    <name evidence="3" type="ORF">PGLA2088_LOCUS32401</name>
</gene>
<evidence type="ECO:0000313" key="3">
    <source>
        <dbReference type="EMBL" id="CAE8702370.1"/>
    </source>
</evidence>
<keyword evidence="2" id="KW-0732">Signal</keyword>
<reference evidence="3" key="1">
    <citation type="submission" date="2021-02" db="EMBL/GenBank/DDBJ databases">
        <authorList>
            <person name="Dougan E. K."/>
            <person name="Rhodes N."/>
            <person name="Thang M."/>
            <person name="Chan C."/>
        </authorList>
    </citation>
    <scope>NUCLEOTIDE SEQUENCE</scope>
</reference>
<dbReference type="Proteomes" id="UP000626109">
    <property type="component" value="Unassembled WGS sequence"/>
</dbReference>
<feature type="region of interest" description="Disordered" evidence="1">
    <location>
        <begin position="98"/>
        <end position="126"/>
    </location>
</feature>
<evidence type="ECO:0000313" key="4">
    <source>
        <dbReference type="Proteomes" id="UP000626109"/>
    </source>
</evidence>
<feature type="signal peptide" evidence="2">
    <location>
        <begin position="1"/>
        <end position="24"/>
    </location>
</feature>
<sequence length="392" mass="41691">MIFTRLLAAAALLFLVCPTQGTLAAYHANDVTAEASCVDDTSLLSSRPPGRMLLEDGQIKDEASCGDELCVSIVSGSWCKSSGVCAKMENIVDCSCAPTPPPSPSPPAPDPPSPPSPPSPPMQVAMPSGMAMLGNIPDDYAEVWNVLNSSGFTGLIMDLNSNFELLASLNPRPFLGVGLNYGKSFYKNATTQSFAEVFANKWRPKLMFAEMLVIDAEQMCPRSDGCGCDTPQDRVDNMCCKLPLLFDAVPEMKSVPILNIIDSGTCDAVFAGMKASGYNIRSMGDGYSTGNPWGAICPRYKCGPQPSCCSNGPSDCQCADVVQTMIAPGVVKQIGPAKVLDCCPQKPVSIWFACTPAYGCSPADLMGYLNVSSPEVSSVLKDMRKRPPLTFN</sequence>
<proteinExistence type="predicted"/>
<name>A0A813KBJ7_POLGL</name>
<evidence type="ECO:0000256" key="1">
    <source>
        <dbReference type="SAM" id="MobiDB-lite"/>
    </source>
</evidence>
<comment type="caution">
    <text evidence="3">The sequence shown here is derived from an EMBL/GenBank/DDBJ whole genome shotgun (WGS) entry which is preliminary data.</text>
</comment>
<protein>
    <submittedName>
        <fullName evidence="3">Uncharacterized protein</fullName>
    </submittedName>
</protein>
<feature type="chain" id="PRO_5032701648" evidence="2">
    <location>
        <begin position="25"/>
        <end position="392"/>
    </location>
</feature>
<feature type="compositionally biased region" description="Pro residues" evidence="1">
    <location>
        <begin position="98"/>
        <end position="121"/>
    </location>
</feature>
<dbReference type="AlphaFoldDB" id="A0A813KBJ7"/>
<organism evidence="3 4">
    <name type="scientific">Polarella glacialis</name>
    <name type="common">Dinoflagellate</name>
    <dbReference type="NCBI Taxonomy" id="89957"/>
    <lineage>
        <taxon>Eukaryota</taxon>
        <taxon>Sar</taxon>
        <taxon>Alveolata</taxon>
        <taxon>Dinophyceae</taxon>
        <taxon>Suessiales</taxon>
        <taxon>Suessiaceae</taxon>
        <taxon>Polarella</taxon>
    </lineage>
</organism>
<evidence type="ECO:0000256" key="2">
    <source>
        <dbReference type="SAM" id="SignalP"/>
    </source>
</evidence>
<accession>A0A813KBJ7</accession>
<dbReference type="EMBL" id="CAJNNW010030073">
    <property type="protein sequence ID" value="CAE8702370.1"/>
    <property type="molecule type" value="Genomic_DNA"/>
</dbReference>